<dbReference type="PANTHER" id="PTHR35149">
    <property type="entry name" value="SLL5132 PROTEIN"/>
    <property type="match status" value="1"/>
</dbReference>
<dbReference type="Pfam" id="PF03235">
    <property type="entry name" value="GmrSD_N"/>
    <property type="match status" value="1"/>
</dbReference>
<organism evidence="3 4">
    <name type="scientific">Catenovulum agarivorans DS-2</name>
    <dbReference type="NCBI Taxonomy" id="1328313"/>
    <lineage>
        <taxon>Bacteria</taxon>
        <taxon>Pseudomonadati</taxon>
        <taxon>Pseudomonadota</taxon>
        <taxon>Gammaproteobacteria</taxon>
        <taxon>Alteromonadales</taxon>
        <taxon>Alteromonadaceae</taxon>
        <taxon>Catenovulum</taxon>
    </lineage>
</organism>
<dbReference type="OrthoDB" id="9798761at2"/>
<dbReference type="RefSeq" id="WP_035015709.1">
    <property type="nucleotide sequence ID" value="NZ_ARZY01000034.1"/>
</dbReference>
<dbReference type="InterPro" id="IPR011089">
    <property type="entry name" value="GmrSD_C"/>
</dbReference>
<dbReference type="PATRIC" id="fig|1328313.3.peg.3116"/>
<dbReference type="PANTHER" id="PTHR35149:SF2">
    <property type="entry name" value="DUF262 DOMAIN-CONTAINING PROTEIN"/>
    <property type="match status" value="1"/>
</dbReference>
<dbReference type="Pfam" id="PF07510">
    <property type="entry name" value="GmrSD_C"/>
    <property type="match status" value="1"/>
</dbReference>
<comment type="caution">
    <text evidence="3">The sequence shown here is derived from an EMBL/GenBank/DDBJ whole genome shotgun (WGS) entry which is preliminary data.</text>
</comment>
<dbReference type="STRING" id="1328313.DS2_15294"/>
<dbReference type="EMBL" id="ARZY01000034">
    <property type="protein sequence ID" value="EWH08905.1"/>
    <property type="molecule type" value="Genomic_DNA"/>
</dbReference>
<dbReference type="AlphaFoldDB" id="W7QTY8"/>
<evidence type="ECO:0008006" key="5">
    <source>
        <dbReference type="Google" id="ProtNLM"/>
    </source>
</evidence>
<protein>
    <recommendedName>
        <fullName evidence="5">DUF262 domain-containing protein</fullName>
    </recommendedName>
</protein>
<gene>
    <name evidence="3" type="ORF">DS2_15294</name>
</gene>
<sequence>MSLAVSSNTSSVSQVETKVQTPQDLLINKIAFEIPSYQRPYVWGGESVLKLLQDIEQAFIAKEHQYYIGTVLSSQLSKKANKDASVSFELIDGQQRMTTLMLIAIAFKKANVDCELSNVATLAHFPRVTFSIREMVQGLLCSWTDLEFTHKPSDEDIHKNEYTKYLAEALNTATSFIKEIRKDRKKGEAHLVNFAKYFYQQVRWVNNIIPAGTDLNKLFATMNTSGVQLEQSDILKSKLLGKLSKNRHEYDGLWQVCENLKNYFERNVRRVFAASNWNELQDVELASFDKTKFKLVETSKPLDGLDKGFNNTRGLTLEEIVKDESLLSKSEPKNATDSNANDSDNEVYCRSIISFPLLLIHTFRIYNAQSGNGDIASRVNGERLNQAFEKFVINASEFEVIKFLDCLWQVRYQFDKWVVKWVEKAEESTAALRLSNVNFSKTQSRLNRVPTEITELSQLQSVRYFTGERSAQYWLTSFLGWLVKNNTDDKDLVLAKLEDIDNKLSLALFYEQLSQKQASYNYLKKPEVSVGNSYEMSAYLKQINGTGFEHYWFQKLEYVLWKNEQNRADDKFRKYRISSKNSVEHVHPQHEEYDKRLEDSYLNAFGNLVLLSPGENSSYSNQTVGKKQEDFKAKPVYDSLKLKQIFELKQNGEWDKDMIKQHQKEMICLLEKHYFG</sequence>
<evidence type="ECO:0000259" key="1">
    <source>
        <dbReference type="Pfam" id="PF03235"/>
    </source>
</evidence>
<evidence type="ECO:0000313" key="4">
    <source>
        <dbReference type="Proteomes" id="UP000019276"/>
    </source>
</evidence>
<keyword evidence="4" id="KW-1185">Reference proteome</keyword>
<evidence type="ECO:0000259" key="2">
    <source>
        <dbReference type="Pfam" id="PF07510"/>
    </source>
</evidence>
<accession>W7QTY8</accession>
<feature type="domain" description="GmrSD restriction endonucleases C-terminal" evidence="2">
    <location>
        <begin position="538"/>
        <end position="667"/>
    </location>
</feature>
<dbReference type="InterPro" id="IPR004919">
    <property type="entry name" value="GmrSD_N"/>
</dbReference>
<evidence type="ECO:0000313" key="3">
    <source>
        <dbReference type="EMBL" id="EWH08905.1"/>
    </source>
</evidence>
<proteinExistence type="predicted"/>
<dbReference type="Proteomes" id="UP000019276">
    <property type="component" value="Unassembled WGS sequence"/>
</dbReference>
<name>W7QTY8_9ALTE</name>
<feature type="domain" description="GmrSD restriction endonucleases N-terminal" evidence="1">
    <location>
        <begin position="26"/>
        <end position="240"/>
    </location>
</feature>
<reference evidence="3 4" key="1">
    <citation type="journal article" date="2014" name="Genome Announc.">
        <title>Draft Genome Sequence of the Agar-Degrading Bacterium Catenovulum sp. Strain DS-2, Isolated from Intestines of Haliotis diversicolor.</title>
        <authorList>
            <person name="Shan D."/>
            <person name="Li X."/>
            <person name="Gu Z."/>
            <person name="Wei G."/>
            <person name="Gao Z."/>
            <person name="Shao Z."/>
        </authorList>
    </citation>
    <scope>NUCLEOTIDE SEQUENCE [LARGE SCALE GENOMIC DNA]</scope>
    <source>
        <strain evidence="3 4">DS-2</strain>
    </source>
</reference>
<dbReference type="eggNOG" id="COG1479">
    <property type="taxonomic scope" value="Bacteria"/>
</dbReference>